<dbReference type="PANTHER" id="PTHR15615:SF36">
    <property type="entry name" value="PHO85 CYCLIN-5"/>
    <property type="match status" value="1"/>
</dbReference>
<reference evidence="3 4" key="1">
    <citation type="journal article" date="2019" name="BMC Genomics">
        <title>Chromosome level assembly and comparative genome analysis confirm lager-brewing yeasts originated from a single hybridization.</title>
        <authorList>
            <person name="Salazar A.N."/>
            <person name="Gorter de Vries A.R."/>
            <person name="van den Broek M."/>
            <person name="Brouwers N."/>
            <person name="de la Torre Cortes P."/>
            <person name="Kuijpers N.G.A."/>
            <person name="Daran J.G."/>
            <person name="Abeel T."/>
        </authorList>
    </citation>
    <scope>NUCLEOTIDE SEQUENCE [LARGE SCALE GENOMIC DNA]</scope>
    <source>
        <strain evidence="3 4">CBS 1483</strain>
    </source>
</reference>
<feature type="compositionally biased region" description="Polar residues" evidence="1">
    <location>
        <begin position="22"/>
        <end position="40"/>
    </location>
</feature>
<dbReference type="OrthoDB" id="286814at2759"/>
<evidence type="ECO:0000259" key="2">
    <source>
        <dbReference type="Pfam" id="PF00134"/>
    </source>
</evidence>
<dbReference type="AlphaFoldDB" id="A0A6C1EGQ2"/>
<dbReference type="GO" id="GO:0000307">
    <property type="term" value="C:cyclin-dependent protein kinase holoenzyme complex"/>
    <property type="evidence" value="ECO:0007669"/>
    <property type="project" value="UniProtKB-ARBA"/>
</dbReference>
<protein>
    <submittedName>
        <fullName evidence="3">PHO85 cyclin-5</fullName>
    </submittedName>
</protein>
<dbReference type="SUPFAM" id="SSF47954">
    <property type="entry name" value="Cyclin-like"/>
    <property type="match status" value="1"/>
</dbReference>
<accession>A0A6C1EGQ2</accession>
<dbReference type="GO" id="GO:0019901">
    <property type="term" value="F:protein kinase binding"/>
    <property type="evidence" value="ECO:0007669"/>
    <property type="project" value="InterPro"/>
</dbReference>
<dbReference type="InterPro" id="IPR006671">
    <property type="entry name" value="Cyclin_N"/>
</dbReference>
<dbReference type="EMBL" id="CP049012">
    <property type="protein sequence ID" value="QID88051.1"/>
    <property type="molecule type" value="Genomic_DNA"/>
</dbReference>
<feature type="domain" description="Cyclin N-terminal" evidence="2">
    <location>
        <begin position="80"/>
        <end position="179"/>
    </location>
</feature>
<dbReference type="GO" id="GO:0016538">
    <property type="term" value="F:cyclin-dependent protein serine/threonine kinase regulator activity"/>
    <property type="evidence" value="ECO:0007669"/>
    <property type="project" value="TreeGrafter"/>
</dbReference>
<organism evidence="3 4">
    <name type="scientific">Saccharomyces pastorianus</name>
    <name type="common">Lager yeast</name>
    <name type="synonym">Saccharomyces cerevisiae x Saccharomyces eubayanus</name>
    <dbReference type="NCBI Taxonomy" id="27292"/>
    <lineage>
        <taxon>Eukaryota</taxon>
        <taxon>Fungi</taxon>
        <taxon>Dikarya</taxon>
        <taxon>Ascomycota</taxon>
        <taxon>Saccharomycotina</taxon>
        <taxon>Saccharomycetes</taxon>
        <taxon>Saccharomycetales</taxon>
        <taxon>Saccharomycetaceae</taxon>
        <taxon>Saccharomyces</taxon>
    </lineage>
</organism>
<dbReference type="Proteomes" id="UP000501346">
    <property type="component" value="Chromosome SeXV-SeVIII"/>
</dbReference>
<dbReference type="Gene3D" id="1.10.472.10">
    <property type="entry name" value="Cyclin-like"/>
    <property type="match status" value="1"/>
</dbReference>
<dbReference type="Pfam" id="PF00134">
    <property type="entry name" value="Cyclin_N"/>
    <property type="match status" value="1"/>
</dbReference>
<evidence type="ECO:0000313" key="4">
    <source>
        <dbReference type="Proteomes" id="UP000501346"/>
    </source>
</evidence>
<proteinExistence type="predicted"/>
<dbReference type="InterPro" id="IPR013922">
    <property type="entry name" value="Cyclin_PHO80-like"/>
</dbReference>
<dbReference type="CDD" id="cd20557">
    <property type="entry name" value="CYCLIN_ScPCL1-like"/>
    <property type="match status" value="1"/>
</dbReference>
<evidence type="ECO:0000313" key="3">
    <source>
        <dbReference type="EMBL" id="QID88051.1"/>
    </source>
</evidence>
<dbReference type="GO" id="GO:0005634">
    <property type="term" value="C:nucleus"/>
    <property type="evidence" value="ECO:0007669"/>
    <property type="project" value="TreeGrafter"/>
</dbReference>
<name>A0A6C1EGQ2_SACPS</name>
<keyword evidence="4" id="KW-1185">Reference proteome</keyword>
<evidence type="ECO:0000256" key="1">
    <source>
        <dbReference type="SAM" id="MobiDB-lite"/>
    </source>
</evidence>
<dbReference type="InterPro" id="IPR036915">
    <property type="entry name" value="Cyclin-like_sf"/>
</dbReference>
<gene>
    <name evidence="3" type="primary">PCL5_2</name>
    <name evidence="3" type="ORF">GRS66_010755</name>
</gene>
<sequence length="230" mass="26426">MYENHRFTPDSKEFGVVVKGKNLSTSSNPYQTPPTETNSTLPPPQLSSIKRKTNLAIIISNFASEISRPLSNNKIDNSPQNILKFLNEVFKRSKCSKENAVLATFYFQKIYQSNIGDEPSLPEFSRCSKRIFLSCLILSHKFLNDNTYSMKNWQIISGLHAKDLSLMERWCLGKLDYQLAVPYSDLLLWETNTLMKKSHHIATPIITLPKRARDYDQDCNAHSRKLLKSH</sequence>
<dbReference type="PANTHER" id="PTHR15615">
    <property type="match status" value="1"/>
</dbReference>
<feature type="region of interest" description="Disordered" evidence="1">
    <location>
        <begin position="22"/>
        <end position="45"/>
    </location>
</feature>